<proteinExistence type="predicted"/>
<evidence type="ECO:0000259" key="2">
    <source>
        <dbReference type="Pfam" id="PF09851"/>
    </source>
</evidence>
<name>M0NEU5_9EURY</name>
<feature type="domain" description="SHOCT" evidence="2">
    <location>
        <begin position="2"/>
        <end position="23"/>
    </location>
</feature>
<dbReference type="InterPro" id="IPR018649">
    <property type="entry name" value="SHOCT"/>
</dbReference>
<evidence type="ECO:0000313" key="3">
    <source>
        <dbReference type="EMBL" id="EMA56376.1"/>
    </source>
</evidence>
<protein>
    <recommendedName>
        <fullName evidence="2">SHOCT domain-containing protein</fullName>
    </recommendedName>
</protein>
<dbReference type="AlphaFoldDB" id="M0NEU5"/>
<reference evidence="3 4" key="1">
    <citation type="journal article" date="2014" name="PLoS Genet.">
        <title>Phylogenetically driven sequencing of extremely halophilic archaea reveals strategies for static and dynamic osmo-response.</title>
        <authorList>
            <person name="Becker E.A."/>
            <person name="Seitzer P.M."/>
            <person name="Tritt A."/>
            <person name="Larsen D."/>
            <person name="Krusor M."/>
            <person name="Yao A.I."/>
            <person name="Wu D."/>
            <person name="Madern D."/>
            <person name="Eisen J.A."/>
            <person name="Darling A.E."/>
            <person name="Facciotti M.T."/>
        </authorList>
    </citation>
    <scope>NUCLEOTIDE SEQUENCE [LARGE SCALE GENOMIC DNA]</scope>
    <source>
        <strain evidence="3 4">JCM 13552</strain>
    </source>
</reference>
<comment type="caution">
    <text evidence="3">The sequence shown here is derived from an EMBL/GenBank/DDBJ whole genome shotgun (WGS) entry which is preliminary data.</text>
</comment>
<dbReference type="Proteomes" id="UP000011680">
    <property type="component" value="Unassembled WGS sequence"/>
</dbReference>
<organism evidence="3 4">
    <name type="scientific">Halococcus thailandensis JCM 13552</name>
    <dbReference type="NCBI Taxonomy" id="1227457"/>
    <lineage>
        <taxon>Archaea</taxon>
        <taxon>Methanobacteriati</taxon>
        <taxon>Methanobacteriota</taxon>
        <taxon>Stenosarchaea group</taxon>
        <taxon>Halobacteria</taxon>
        <taxon>Halobacteriales</taxon>
        <taxon>Halococcaceae</taxon>
        <taxon>Halococcus</taxon>
    </lineage>
</organism>
<accession>M0NEU5</accession>
<keyword evidence="4" id="KW-1185">Reference proteome</keyword>
<feature type="region of interest" description="Disordered" evidence="1">
    <location>
        <begin position="21"/>
        <end position="44"/>
    </location>
</feature>
<gene>
    <name evidence="3" type="ORF">C451_02674</name>
</gene>
<dbReference type="EMBL" id="AOMF01000055">
    <property type="protein sequence ID" value="EMA56376.1"/>
    <property type="molecule type" value="Genomic_DNA"/>
</dbReference>
<evidence type="ECO:0000256" key="1">
    <source>
        <dbReference type="SAM" id="MobiDB-lite"/>
    </source>
</evidence>
<sequence length="44" mass="5246">MRDRYARGELTEEQFESKVETLLETDTPEDAANWQSEDREAIRE</sequence>
<dbReference type="Pfam" id="PF09851">
    <property type="entry name" value="SHOCT"/>
    <property type="match status" value="1"/>
</dbReference>
<evidence type="ECO:0000313" key="4">
    <source>
        <dbReference type="Proteomes" id="UP000011680"/>
    </source>
</evidence>